<reference evidence="2" key="1">
    <citation type="journal article" date="2022" name="IScience">
        <title>Evolution of zygomycete secretomes and the origins of terrestrial fungal ecologies.</title>
        <authorList>
            <person name="Chang Y."/>
            <person name="Wang Y."/>
            <person name="Mondo S."/>
            <person name="Ahrendt S."/>
            <person name="Andreopoulos W."/>
            <person name="Barry K."/>
            <person name="Beard J."/>
            <person name="Benny G.L."/>
            <person name="Blankenship S."/>
            <person name="Bonito G."/>
            <person name="Cuomo C."/>
            <person name="Desiro A."/>
            <person name="Gervers K.A."/>
            <person name="Hundley H."/>
            <person name="Kuo A."/>
            <person name="LaButti K."/>
            <person name="Lang B.F."/>
            <person name="Lipzen A."/>
            <person name="O'Donnell K."/>
            <person name="Pangilinan J."/>
            <person name="Reynolds N."/>
            <person name="Sandor L."/>
            <person name="Smith M.E."/>
            <person name="Tsang A."/>
            <person name="Grigoriev I.V."/>
            <person name="Stajich J.E."/>
            <person name="Spatafora J.W."/>
        </authorList>
    </citation>
    <scope>NUCLEOTIDE SEQUENCE</scope>
    <source>
        <strain evidence="2">RSA 2281</strain>
    </source>
</reference>
<sequence>MDNRNTIQKFQNIINKKEQNKNIDIVLDIYKSILFQLFIDMKQTFTHTKILKSSSFNYTKKPLGRLQNTQKCSSINVLFNYIIEYGRKYKNQKKLHIQSIPFFMPSKNHIDPYNQSNKDSNNIKYELIKNQDKDEKKCSQTSNPKVPLRTIHIKQERKTKTKEKNRRKNSNVKISSSSADSSKSIIFSFITTHYQYVFF</sequence>
<dbReference type="AlphaFoldDB" id="A0AAD5KAW2"/>
<name>A0AAD5KAW2_9FUNG</name>
<feature type="compositionally biased region" description="Basic residues" evidence="1">
    <location>
        <begin position="159"/>
        <end position="170"/>
    </location>
</feature>
<accession>A0AAD5KAW2</accession>
<gene>
    <name evidence="2" type="ORF">BDA99DRAFT_536841</name>
</gene>
<keyword evidence="3" id="KW-1185">Reference proteome</keyword>
<evidence type="ECO:0000313" key="2">
    <source>
        <dbReference type="EMBL" id="KAI9264112.1"/>
    </source>
</evidence>
<organism evidence="2 3">
    <name type="scientific">Phascolomyces articulosus</name>
    <dbReference type="NCBI Taxonomy" id="60185"/>
    <lineage>
        <taxon>Eukaryota</taxon>
        <taxon>Fungi</taxon>
        <taxon>Fungi incertae sedis</taxon>
        <taxon>Mucoromycota</taxon>
        <taxon>Mucoromycotina</taxon>
        <taxon>Mucoromycetes</taxon>
        <taxon>Mucorales</taxon>
        <taxon>Lichtheimiaceae</taxon>
        <taxon>Phascolomyces</taxon>
    </lineage>
</organism>
<dbReference type="Proteomes" id="UP001209540">
    <property type="component" value="Unassembled WGS sequence"/>
</dbReference>
<comment type="caution">
    <text evidence="2">The sequence shown here is derived from an EMBL/GenBank/DDBJ whole genome shotgun (WGS) entry which is preliminary data.</text>
</comment>
<protein>
    <submittedName>
        <fullName evidence="2">Uncharacterized protein</fullName>
    </submittedName>
</protein>
<dbReference type="EMBL" id="JAIXMP010000012">
    <property type="protein sequence ID" value="KAI9264112.1"/>
    <property type="molecule type" value="Genomic_DNA"/>
</dbReference>
<evidence type="ECO:0000256" key="1">
    <source>
        <dbReference type="SAM" id="MobiDB-lite"/>
    </source>
</evidence>
<proteinExistence type="predicted"/>
<reference evidence="2" key="2">
    <citation type="submission" date="2023-02" db="EMBL/GenBank/DDBJ databases">
        <authorList>
            <consortium name="DOE Joint Genome Institute"/>
            <person name="Mondo S.J."/>
            <person name="Chang Y."/>
            <person name="Wang Y."/>
            <person name="Ahrendt S."/>
            <person name="Andreopoulos W."/>
            <person name="Barry K."/>
            <person name="Beard J."/>
            <person name="Benny G.L."/>
            <person name="Blankenship S."/>
            <person name="Bonito G."/>
            <person name="Cuomo C."/>
            <person name="Desiro A."/>
            <person name="Gervers K.A."/>
            <person name="Hundley H."/>
            <person name="Kuo A."/>
            <person name="LaButti K."/>
            <person name="Lang B.F."/>
            <person name="Lipzen A."/>
            <person name="O'Donnell K."/>
            <person name="Pangilinan J."/>
            <person name="Reynolds N."/>
            <person name="Sandor L."/>
            <person name="Smith M.W."/>
            <person name="Tsang A."/>
            <person name="Grigoriev I.V."/>
            <person name="Stajich J.E."/>
            <person name="Spatafora J.W."/>
        </authorList>
    </citation>
    <scope>NUCLEOTIDE SEQUENCE</scope>
    <source>
        <strain evidence="2">RSA 2281</strain>
    </source>
</reference>
<evidence type="ECO:0000313" key="3">
    <source>
        <dbReference type="Proteomes" id="UP001209540"/>
    </source>
</evidence>
<feature type="region of interest" description="Disordered" evidence="1">
    <location>
        <begin position="156"/>
        <end position="176"/>
    </location>
</feature>